<comment type="caution">
    <text evidence="2">The sequence shown here is derived from an EMBL/GenBank/DDBJ whole genome shotgun (WGS) entry which is preliminary data.</text>
</comment>
<dbReference type="Proteomes" id="UP000093501">
    <property type="component" value="Unassembled WGS sequence"/>
</dbReference>
<dbReference type="InterPro" id="IPR029058">
    <property type="entry name" value="AB_hydrolase_fold"/>
</dbReference>
<dbReference type="Pfam" id="PF12146">
    <property type="entry name" value="Hydrolase_4"/>
    <property type="match status" value="1"/>
</dbReference>
<dbReference type="InterPro" id="IPR022742">
    <property type="entry name" value="Hydrolase_4"/>
</dbReference>
<evidence type="ECO:0000313" key="3">
    <source>
        <dbReference type="Proteomes" id="UP000093501"/>
    </source>
</evidence>
<feature type="domain" description="Serine aminopeptidase S33" evidence="1">
    <location>
        <begin position="43"/>
        <end position="241"/>
    </location>
</feature>
<dbReference type="InterPro" id="IPR051044">
    <property type="entry name" value="MAG_DAG_Lipase"/>
</dbReference>
<dbReference type="PANTHER" id="PTHR11614">
    <property type="entry name" value="PHOSPHOLIPASE-RELATED"/>
    <property type="match status" value="1"/>
</dbReference>
<keyword evidence="3" id="KW-1185">Reference proteome</keyword>
<sequence>MPDTELPGYELLPIPLPDEPTYALEPEGSLVATLVRRSHPMSRRAVLYVHGWSDYFFQRHLADEMAGLGYDFYAVDLRRYGRSLRDRQLAGYIADLSDYFTELDEALEVVRSEGHDDVVLMGHSTGGLTASLWAHERPGAFSAVVLNAPWLELQANSLLRPATQPVLSAARAVAPTTALPQLDTGFYRRCISSSEEGEWDYNLNLKGDPAFLIRVGWMAAILDGHARVAAGLSIDCPVLVAISARSDFRRSWDEGFRLADIVLDVDRIASRAPKLGDLVVIARIPDAMHDLVLSRTDVRERVFSEYSRFLTAYAPEADRAAN</sequence>
<dbReference type="Gene3D" id="3.40.50.1820">
    <property type="entry name" value="alpha/beta hydrolase"/>
    <property type="match status" value="1"/>
</dbReference>
<organism evidence="2 3">
    <name type="scientific">Tessaracoccus lapidicaptus</name>
    <dbReference type="NCBI Taxonomy" id="1427523"/>
    <lineage>
        <taxon>Bacteria</taxon>
        <taxon>Bacillati</taxon>
        <taxon>Actinomycetota</taxon>
        <taxon>Actinomycetes</taxon>
        <taxon>Propionibacteriales</taxon>
        <taxon>Propionibacteriaceae</taxon>
        <taxon>Tessaracoccus</taxon>
    </lineage>
</organism>
<evidence type="ECO:0000313" key="2">
    <source>
        <dbReference type="EMBL" id="OCL31506.1"/>
    </source>
</evidence>
<protein>
    <recommendedName>
        <fullName evidence="1">Serine aminopeptidase S33 domain-containing protein</fullName>
    </recommendedName>
</protein>
<reference evidence="3" key="1">
    <citation type="submission" date="2016-07" db="EMBL/GenBank/DDBJ databases">
        <authorList>
            <person name="Florea S."/>
            <person name="Webb J.S."/>
            <person name="Jaromczyk J."/>
            <person name="Schardl C.L."/>
        </authorList>
    </citation>
    <scope>NUCLEOTIDE SEQUENCE [LARGE SCALE GENOMIC DNA]</scope>
    <source>
        <strain evidence="3">IPBSL-7</strain>
    </source>
</reference>
<dbReference type="SUPFAM" id="SSF53474">
    <property type="entry name" value="alpha/beta-Hydrolases"/>
    <property type="match status" value="1"/>
</dbReference>
<proteinExistence type="predicted"/>
<evidence type="ECO:0000259" key="1">
    <source>
        <dbReference type="Pfam" id="PF12146"/>
    </source>
</evidence>
<accession>A0A1C0AHL9</accession>
<dbReference type="EMBL" id="MBQD01000026">
    <property type="protein sequence ID" value="OCL31506.1"/>
    <property type="molecule type" value="Genomic_DNA"/>
</dbReference>
<gene>
    <name evidence="2" type="ORF">BCR15_09655</name>
</gene>
<dbReference type="AlphaFoldDB" id="A0A1C0AHL9"/>
<name>A0A1C0AHL9_9ACTN</name>